<evidence type="ECO:0000313" key="6">
    <source>
        <dbReference type="EMBL" id="ACZ32328.1"/>
    </source>
</evidence>
<dbReference type="EMBL" id="CP001821">
    <property type="protein sequence ID" value="ACZ32328.1"/>
    <property type="molecule type" value="Genomic_DNA"/>
</dbReference>
<dbReference type="OrthoDB" id="9798990at2"/>
<accession>D1BRR2</accession>
<dbReference type="STRING" id="446471.Xcel_3328"/>
<dbReference type="CDD" id="cd09872">
    <property type="entry name" value="PIN_Sll0205-like"/>
    <property type="match status" value="1"/>
</dbReference>
<reference evidence="6 7" key="2">
    <citation type="journal article" date="2010" name="Stand. Genomic Sci.">
        <title>Complete genome sequence of Xylanimonas cellulosilytica type strain (XIL07).</title>
        <authorList>
            <person name="Foster B."/>
            <person name="Pukall R."/>
            <person name="Abt B."/>
            <person name="Nolan M."/>
            <person name="Glavina Del Rio T."/>
            <person name="Chen F."/>
            <person name="Lucas S."/>
            <person name="Tice H."/>
            <person name="Pitluck S."/>
            <person name="Cheng J.-F."/>
            <person name="Chertkov O."/>
            <person name="Brettin T."/>
            <person name="Han C."/>
            <person name="Detter J.C."/>
            <person name="Bruce D."/>
            <person name="Goodwin L."/>
            <person name="Ivanova N."/>
            <person name="Mavromatis K."/>
            <person name="Pati A."/>
            <person name="Mikhailova N."/>
            <person name="Chen A."/>
            <person name="Palaniappan K."/>
            <person name="Land M."/>
            <person name="Hauser L."/>
            <person name="Chang Y.-J."/>
            <person name="Jeffries C.D."/>
            <person name="Chain P."/>
            <person name="Rohde M."/>
            <person name="Goeker M."/>
            <person name="Bristow J."/>
            <person name="Eisen J.A."/>
            <person name="Markowitz V."/>
            <person name="Hugenholtz P."/>
            <person name="Kyrpides N.C."/>
            <person name="Klenk H.-P."/>
            <person name="Lapidus A."/>
        </authorList>
    </citation>
    <scope>NUCLEOTIDE SEQUENCE [LARGE SCALE GENOMIC DNA]</scope>
    <source>
        <strain evidence="7">DSM 15894 / CECT 5975 / LMG 20990 / XIL07</strain>
    </source>
</reference>
<keyword evidence="1" id="KW-0540">Nuclease</keyword>
<dbReference type="RefSeq" id="WP_012880068.1">
    <property type="nucleotide sequence ID" value="NC_013530.1"/>
</dbReference>
<organism evidence="6 7">
    <name type="scientific">Xylanimonas cellulosilytica (strain DSM 15894 / JCM 12276 / CECT 5975 / KCTC 9989 / LMG 20990 / NBRC 107835 / XIL07)</name>
    <dbReference type="NCBI Taxonomy" id="446471"/>
    <lineage>
        <taxon>Bacteria</taxon>
        <taxon>Bacillati</taxon>
        <taxon>Actinomycetota</taxon>
        <taxon>Actinomycetes</taxon>
        <taxon>Micrococcales</taxon>
        <taxon>Promicromonosporaceae</taxon>
        <taxon>Xylanimonas</taxon>
    </lineage>
</organism>
<dbReference type="PANTHER" id="PTHR36173">
    <property type="entry name" value="RIBONUCLEASE VAPC16-RELATED"/>
    <property type="match status" value="1"/>
</dbReference>
<feature type="domain" description="PIN" evidence="5">
    <location>
        <begin position="6"/>
        <end position="124"/>
    </location>
</feature>
<evidence type="ECO:0000256" key="4">
    <source>
        <dbReference type="ARBA" id="ARBA00022842"/>
    </source>
</evidence>
<dbReference type="Gene3D" id="3.40.50.1010">
    <property type="entry name" value="5'-nuclease"/>
    <property type="match status" value="1"/>
</dbReference>
<proteinExistence type="predicted"/>
<dbReference type="Pfam" id="PF01850">
    <property type="entry name" value="PIN"/>
    <property type="match status" value="1"/>
</dbReference>
<dbReference type="AlphaFoldDB" id="D1BRR2"/>
<dbReference type="SUPFAM" id="SSF88723">
    <property type="entry name" value="PIN domain-like"/>
    <property type="match status" value="1"/>
</dbReference>
<keyword evidence="7" id="KW-1185">Reference proteome</keyword>
<dbReference type="InterPro" id="IPR041705">
    <property type="entry name" value="PIN_Sll0205"/>
</dbReference>
<dbReference type="InterPro" id="IPR002716">
    <property type="entry name" value="PIN_dom"/>
</dbReference>
<dbReference type="HOGENOM" id="CLU_129890_0_1_11"/>
<evidence type="ECO:0000313" key="7">
    <source>
        <dbReference type="Proteomes" id="UP000002255"/>
    </source>
</evidence>
<name>D1BRR2_XYLCX</name>
<dbReference type="InterPro" id="IPR052919">
    <property type="entry name" value="TA_system_RNase"/>
</dbReference>
<keyword evidence="2" id="KW-0479">Metal-binding</keyword>
<dbReference type="KEGG" id="xce:Xcel_3328"/>
<dbReference type="GO" id="GO:0016787">
    <property type="term" value="F:hydrolase activity"/>
    <property type="evidence" value="ECO:0007669"/>
    <property type="project" value="UniProtKB-KW"/>
</dbReference>
<gene>
    <name evidence="6" type="ordered locus">Xcel_3328</name>
</gene>
<dbReference type="PANTHER" id="PTHR36173:SF2">
    <property type="entry name" value="RIBONUCLEASE VAPC16"/>
    <property type="match status" value="1"/>
</dbReference>
<keyword evidence="4" id="KW-0460">Magnesium</keyword>
<reference evidence="7" key="1">
    <citation type="submission" date="2009-11" db="EMBL/GenBank/DDBJ databases">
        <title>The complete chromosome of Xylanimonas cellulosilytica DSM 15894.</title>
        <authorList>
            <consortium name="US DOE Joint Genome Institute (JGI-PGF)"/>
            <person name="Lucas S."/>
            <person name="Copeland A."/>
            <person name="Lapidus A."/>
            <person name="Glavina del Rio T."/>
            <person name="Dalin E."/>
            <person name="Tice H."/>
            <person name="Bruce D."/>
            <person name="Goodwin L."/>
            <person name="Pitluck S."/>
            <person name="Kyrpides N."/>
            <person name="Mavromatis K."/>
            <person name="Ivanova N."/>
            <person name="Mikhailova N."/>
            <person name="Foster B."/>
            <person name="Clum A."/>
            <person name="Brettin T."/>
            <person name="Detter J.C."/>
            <person name="Han C."/>
            <person name="Larimer F."/>
            <person name="Land M."/>
            <person name="Hauser L."/>
            <person name="Markowitz V."/>
            <person name="Cheng J.F."/>
            <person name="Hugenholtz P."/>
            <person name="Woyke T."/>
            <person name="Wu D."/>
            <person name="Gehrich-Schroeter G."/>
            <person name="Schneider S."/>
            <person name="Pukall S.R."/>
            <person name="Klenk H.P."/>
            <person name="Eisen J.A."/>
        </authorList>
    </citation>
    <scope>NUCLEOTIDE SEQUENCE [LARGE SCALE GENOMIC DNA]</scope>
    <source>
        <strain evidence="7">DSM 15894 / CECT 5975 / LMG 20990 / XIL07</strain>
    </source>
</reference>
<keyword evidence="3" id="KW-0378">Hydrolase</keyword>
<dbReference type="GO" id="GO:0046872">
    <property type="term" value="F:metal ion binding"/>
    <property type="evidence" value="ECO:0007669"/>
    <property type="project" value="UniProtKB-KW"/>
</dbReference>
<dbReference type="eggNOG" id="COG3744">
    <property type="taxonomic scope" value="Bacteria"/>
</dbReference>
<evidence type="ECO:0000256" key="2">
    <source>
        <dbReference type="ARBA" id="ARBA00022723"/>
    </source>
</evidence>
<protein>
    <submittedName>
        <fullName evidence="6">PilT protein domain protein</fullName>
    </submittedName>
</protein>
<dbReference type="Proteomes" id="UP000002255">
    <property type="component" value="Chromosome"/>
</dbReference>
<evidence type="ECO:0000259" key="5">
    <source>
        <dbReference type="Pfam" id="PF01850"/>
    </source>
</evidence>
<sequence length="132" mass="14622">MSRSTVLLDTHALFWLVVSPDRIPGPTRDVLGHDDTTILVSAASAWELATKHRIGKMPEAAPLLANWDEDLRSLWAQEIGMNHHDALRAGALEWAHRDPFDRMLAAQAMALTVPLVSGDPVMRTLPGLDLLW</sequence>
<evidence type="ECO:0000256" key="1">
    <source>
        <dbReference type="ARBA" id="ARBA00022722"/>
    </source>
</evidence>
<dbReference type="GO" id="GO:0004518">
    <property type="term" value="F:nuclease activity"/>
    <property type="evidence" value="ECO:0007669"/>
    <property type="project" value="UniProtKB-KW"/>
</dbReference>
<dbReference type="InterPro" id="IPR029060">
    <property type="entry name" value="PIN-like_dom_sf"/>
</dbReference>
<evidence type="ECO:0000256" key="3">
    <source>
        <dbReference type="ARBA" id="ARBA00022801"/>
    </source>
</evidence>